<dbReference type="RefSeq" id="WP_332520048.1">
    <property type="nucleotide sequence ID" value="NZ_JANRHA010000007.1"/>
</dbReference>
<evidence type="ECO:0000256" key="1">
    <source>
        <dbReference type="ARBA" id="ARBA00023002"/>
    </source>
</evidence>
<evidence type="ECO:0000259" key="2">
    <source>
        <dbReference type="Pfam" id="PF01243"/>
    </source>
</evidence>
<dbReference type="EMBL" id="JANRHA010000007">
    <property type="protein sequence ID" value="MDG3015393.1"/>
    <property type="molecule type" value="Genomic_DNA"/>
</dbReference>
<evidence type="ECO:0000313" key="3">
    <source>
        <dbReference type="EMBL" id="MDG3015393.1"/>
    </source>
</evidence>
<accession>A0A9X4M526</accession>
<dbReference type="GO" id="GO:0016627">
    <property type="term" value="F:oxidoreductase activity, acting on the CH-CH group of donors"/>
    <property type="evidence" value="ECO:0007669"/>
    <property type="project" value="TreeGrafter"/>
</dbReference>
<dbReference type="Gene3D" id="2.30.110.10">
    <property type="entry name" value="Electron Transport, Fmn-binding Protein, Chain A"/>
    <property type="match status" value="1"/>
</dbReference>
<reference evidence="3" key="1">
    <citation type="submission" date="2022-08" db="EMBL/GenBank/DDBJ databases">
        <title>Genome analysis of Corynebacteriales strain.</title>
        <authorList>
            <person name="Lee S.D."/>
        </authorList>
    </citation>
    <scope>NUCLEOTIDE SEQUENCE</scope>
    <source>
        <strain evidence="3">D3-21</strain>
    </source>
</reference>
<dbReference type="SUPFAM" id="SSF50475">
    <property type="entry name" value="FMN-binding split barrel"/>
    <property type="match status" value="1"/>
</dbReference>
<dbReference type="NCBIfam" id="TIGR03618">
    <property type="entry name" value="Rv1155_F420"/>
    <property type="match status" value="1"/>
</dbReference>
<dbReference type="PANTHER" id="PTHR35176:SF2">
    <property type="entry name" value="F420H(2)-DEPENDENT REDUCTASE RV1155"/>
    <property type="match status" value="1"/>
</dbReference>
<sequence>MSPYQKELEDLFGDRGIGTLVTLKRDGRPQLSNVMYHFDKLHQRFEISVTDTRAKTTNMRSDPRVSLQVNGNDGWSYAVVEGRAELTPHAEDPHDLTVNRLVELYRTLQGEHPDWDEFREAMVRERRLLLTVIVERVYGMAGS</sequence>
<dbReference type="AlphaFoldDB" id="A0A9X4M526"/>
<keyword evidence="1" id="KW-0560">Oxidoreductase</keyword>
<dbReference type="InterPro" id="IPR052019">
    <property type="entry name" value="F420H2_bilvrd_red/Heme_oxyg"/>
</dbReference>
<feature type="domain" description="Pyridoxamine 5'-phosphate oxidase N-terminal" evidence="2">
    <location>
        <begin position="5"/>
        <end position="138"/>
    </location>
</feature>
<name>A0A9X4M526_9ACTN</name>
<gene>
    <name evidence="3" type="ORF">NVS88_12615</name>
</gene>
<protein>
    <submittedName>
        <fullName evidence="3">PPOX class F420-dependent oxidoreductase</fullName>
    </submittedName>
</protein>
<dbReference type="InterPro" id="IPR011576">
    <property type="entry name" value="Pyridox_Oxase_N"/>
</dbReference>
<dbReference type="GO" id="GO:0070967">
    <property type="term" value="F:coenzyme F420 binding"/>
    <property type="evidence" value="ECO:0007669"/>
    <property type="project" value="TreeGrafter"/>
</dbReference>
<keyword evidence="4" id="KW-1185">Reference proteome</keyword>
<dbReference type="Proteomes" id="UP001152755">
    <property type="component" value="Unassembled WGS sequence"/>
</dbReference>
<dbReference type="InterPro" id="IPR019920">
    <property type="entry name" value="F420-binding_dom_put"/>
</dbReference>
<proteinExistence type="predicted"/>
<dbReference type="Pfam" id="PF01243">
    <property type="entry name" value="PNPOx_N"/>
    <property type="match status" value="1"/>
</dbReference>
<dbReference type="InterPro" id="IPR012349">
    <property type="entry name" value="Split_barrel_FMN-bd"/>
</dbReference>
<dbReference type="GO" id="GO:0005829">
    <property type="term" value="C:cytosol"/>
    <property type="evidence" value="ECO:0007669"/>
    <property type="project" value="TreeGrafter"/>
</dbReference>
<evidence type="ECO:0000313" key="4">
    <source>
        <dbReference type="Proteomes" id="UP001152755"/>
    </source>
</evidence>
<dbReference type="PANTHER" id="PTHR35176">
    <property type="entry name" value="HEME OXYGENASE HI_0854-RELATED"/>
    <property type="match status" value="1"/>
</dbReference>
<organism evidence="3 4">
    <name type="scientific">Speluncibacter jeojiensis</name>
    <dbReference type="NCBI Taxonomy" id="2710754"/>
    <lineage>
        <taxon>Bacteria</taxon>
        <taxon>Bacillati</taxon>
        <taxon>Actinomycetota</taxon>
        <taxon>Actinomycetes</taxon>
        <taxon>Mycobacteriales</taxon>
        <taxon>Speluncibacteraceae</taxon>
        <taxon>Speluncibacter</taxon>
    </lineage>
</organism>
<comment type="caution">
    <text evidence="3">The sequence shown here is derived from an EMBL/GenBank/DDBJ whole genome shotgun (WGS) entry which is preliminary data.</text>
</comment>